<dbReference type="InterPro" id="IPR025489">
    <property type="entry name" value="DUF4381"/>
</dbReference>
<evidence type="ECO:0008006" key="4">
    <source>
        <dbReference type="Google" id="ProtNLM"/>
    </source>
</evidence>
<protein>
    <recommendedName>
        <fullName evidence="4">DUF4381 domain-containing protein</fullName>
    </recommendedName>
</protein>
<proteinExistence type="predicted"/>
<accession>A0ABY1PQG3</accession>
<evidence type="ECO:0000256" key="1">
    <source>
        <dbReference type="SAM" id="Phobius"/>
    </source>
</evidence>
<keyword evidence="1" id="KW-0812">Transmembrane</keyword>
<dbReference type="Pfam" id="PF14316">
    <property type="entry name" value="DUF4381"/>
    <property type="match status" value="1"/>
</dbReference>
<feature type="transmembrane region" description="Helical" evidence="1">
    <location>
        <begin position="28"/>
        <end position="50"/>
    </location>
</feature>
<comment type="caution">
    <text evidence="2">The sequence shown here is derived from an EMBL/GenBank/DDBJ whole genome shotgun (WGS) entry which is preliminary data.</text>
</comment>
<organism evidence="2 3">
    <name type="scientific">Neorhodopirellula lusitana</name>
    <dbReference type="NCBI Taxonomy" id="445327"/>
    <lineage>
        <taxon>Bacteria</taxon>
        <taxon>Pseudomonadati</taxon>
        <taxon>Planctomycetota</taxon>
        <taxon>Planctomycetia</taxon>
        <taxon>Pirellulales</taxon>
        <taxon>Pirellulaceae</taxon>
        <taxon>Neorhodopirellula</taxon>
    </lineage>
</organism>
<dbReference type="Proteomes" id="UP001158067">
    <property type="component" value="Unassembled WGS sequence"/>
</dbReference>
<sequence length="159" mass="17937">MQTPDPFSLNRLEDIVEPPPVPWWPPALGWYFVFAIVGLWTVWLAVNLWLRWQGNAYRRQGLLELRTVAQGDFAGLSTLLKRVALVAYSRDRVASLVGAEWTQFLTRTCRGTDFGSEPACRIGTASFEPGNAACGEAEWNRVTELTATWIREHVAEVTE</sequence>
<keyword evidence="3" id="KW-1185">Reference proteome</keyword>
<keyword evidence="1" id="KW-1133">Transmembrane helix</keyword>
<keyword evidence="1" id="KW-0472">Membrane</keyword>
<reference evidence="2 3" key="1">
    <citation type="submission" date="2017-05" db="EMBL/GenBank/DDBJ databases">
        <authorList>
            <person name="Varghese N."/>
            <person name="Submissions S."/>
        </authorList>
    </citation>
    <scope>NUCLEOTIDE SEQUENCE [LARGE SCALE GENOMIC DNA]</scope>
    <source>
        <strain evidence="2 3">DSM 25457</strain>
    </source>
</reference>
<dbReference type="RefSeq" id="WP_283430984.1">
    <property type="nucleotide sequence ID" value="NZ_FXUG01000001.1"/>
</dbReference>
<dbReference type="EMBL" id="FXUG01000001">
    <property type="protein sequence ID" value="SMP42563.1"/>
    <property type="molecule type" value="Genomic_DNA"/>
</dbReference>
<evidence type="ECO:0000313" key="2">
    <source>
        <dbReference type="EMBL" id="SMP42563.1"/>
    </source>
</evidence>
<gene>
    <name evidence="2" type="ORF">SAMN06265222_101802</name>
</gene>
<evidence type="ECO:0000313" key="3">
    <source>
        <dbReference type="Proteomes" id="UP001158067"/>
    </source>
</evidence>
<name>A0ABY1PQG3_9BACT</name>